<keyword evidence="2" id="KW-1133">Transmembrane helix</keyword>
<gene>
    <name evidence="4" type="ORF">NSO95_09150</name>
</gene>
<evidence type="ECO:0000256" key="1">
    <source>
        <dbReference type="SAM" id="MobiDB-lite"/>
    </source>
</evidence>
<comment type="caution">
    <text evidence="4">The sequence shown here is derived from an EMBL/GenBank/DDBJ whole genome shotgun (WGS) entry which is preliminary data.</text>
</comment>
<feature type="compositionally biased region" description="Basic and acidic residues" evidence="1">
    <location>
        <begin position="289"/>
        <end position="298"/>
    </location>
</feature>
<accession>A0ABT1XR24</accession>
<keyword evidence="2" id="KW-0472">Membrane</keyword>
<name>A0ABT1XR24_9SPHN</name>
<dbReference type="InterPro" id="IPR042047">
    <property type="entry name" value="SleB_dom1"/>
</dbReference>
<feature type="domain" description="Cell wall hydrolase SleB" evidence="3">
    <location>
        <begin position="118"/>
        <end position="224"/>
    </location>
</feature>
<keyword evidence="2" id="KW-0812">Transmembrane</keyword>
<evidence type="ECO:0000313" key="5">
    <source>
        <dbReference type="Proteomes" id="UP001206067"/>
    </source>
</evidence>
<protein>
    <submittedName>
        <fullName evidence="4">Cell wall hydrolase</fullName>
    </submittedName>
</protein>
<dbReference type="RefSeq" id="WP_257595896.1">
    <property type="nucleotide sequence ID" value="NZ_JANKHH010000004.1"/>
</dbReference>
<proteinExistence type="predicted"/>
<keyword evidence="4" id="KW-0378">Hydrolase</keyword>
<feature type="region of interest" description="Disordered" evidence="1">
    <location>
        <begin position="275"/>
        <end position="316"/>
    </location>
</feature>
<organism evidence="4 5">
    <name type="scientific">Parerythrobacter lacustris</name>
    <dbReference type="NCBI Taxonomy" id="2969984"/>
    <lineage>
        <taxon>Bacteria</taxon>
        <taxon>Pseudomonadati</taxon>
        <taxon>Pseudomonadota</taxon>
        <taxon>Alphaproteobacteria</taxon>
        <taxon>Sphingomonadales</taxon>
        <taxon>Erythrobacteraceae</taxon>
        <taxon>Parerythrobacter</taxon>
    </lineage>
</organism>
<dbReference type="GO" id="GO:0016787">
    <property type="term" value="F:hydrolase activity"/>
    <property type="evidence" value="ECO:0007669"/>
    <property type="project" value="UniProtKB-KW"/>
</dbReference>
<dbReference type="EMBL" id="JANKHH010000004">
    <property type="protein sequence ID" value="MCR2834108.1"/>
    <property type="molecule type" value="Genomic_DNA"/>
</dbReference>
<feature type="transmembrane region" description="Helical" evidence="2">
    <location>
        <begin position="12"/>
        <end position="31"/>
    </location>
</feature>
<evidence type="ECO:0000259" key="3">
    <source>
        <dbReference type="Pfam" id="PF07486"/>
    </source>
</evidence>
<dbReference type="Pfam" id="PF07486">
    <property type="entry name" value="Hydrolase_2"/>
    <property type="match status" value="1"/>
</dbReference>
<dbReference type="Gene3D" id="1.10.10.2520">
    <property type="entry name" value="Cell wall hydrolase SleB, domain 1"/>
    <property type="match status" value="1"/>
</dbReference>
<evidence type="ECO:0000256" key="2">
    <source>
        <dbReference type="SAM" id="Phobius"/>
    </source>
</evidence>
<evidence type="ECO:0000313" key="4">
    <source>
        <dbReference type="EMBL" id="MCR2834108.1"/>
    </source>
</evidence>
<dbReference type="Proteomes" id="UP001206067">
    <property type="component" value="Unassembled WGS sequence"/>
</dbReference>
<keyword evidence="5" id="KW-1185">Reference proteome</keyword>
<dbReference type="InterPro" id="IPR011105">
    <property type="entry name" value="Cell_wall_hydrolase_SleB"/>
</dbReference>
<reference evidence="4 5" key="1">
    <citation type="submission" date="2022-08" db="EMBL/GenBank/DDBJ databases">
        <title>Polyphasic taxonomy analysis of Qipengyuania sp.RS5-5.</title>
        <authorList>
            <person name="Xamxidin M."/>
            <person name="Wu M."/>
        </authorList>
    </citation>
    <scope>NUCLEOTIDE SEQUENCE [LARGE SCALE GENOMIC DNA]</scope>
    <source>
        <strain evidence="4 5">RS5-5</strain>
    </source>
</reference>
<sequence>MAGDSSLFRDNAPLFGVGLVLVLAFTALAHFGGGQVAADRRAEVAPADIAALPAGADADNTIVSTLDPTDARARNAAVPLTAGGPGVAPPFRFGGSATDRDRARRCLALAAMAEAGAGDADQRAVMQVILNRSRHPAFASTVCGVVFQGSERPTGCQFTFTCDGSLGRGYSSALWNAANRRADEALGGYVHAPVGNATHYHADYVYPWWSPKLDKIAVVGPHVFLRWRGNIGSTGVWRQRYTGGEPDPFALSERAQEVERPQELLEGIPLVTERGAPLRTITPTGRRRPGGEADRGAPEPEEAPADDPLPSVHFEVVSPADPPQALVDRARRLCPGKAYCQVYGWDDPGAVPERLPLSPAARGALRFSFLAARNSNREAIYFDCRMFASPGVGSCLPRARN</sequence>